<dbReference type="InterPro" id="IPR051260">
    <property type="entry name" value="Diverse_substr_monoxygenases"/>
</dbReference>
<dbReference type="InterPro" id="IPR036661">
    <property type="entry name" value="Luciferase-like_sf"/>
</dbReference>
<feature type="domain" description="Luciferase-like" evidence="6">
    <location>
        <begin position="32"/>
        <end position="393"/>
    </location>
</feature>
<evidence type="ECO:0000313" key="8">
    <source>
        <dbReference type="Proteomes" id="UP001501645"/>
    </source>
</evidence>
<keyword evidence="2" id="KW-0288">FMN</keyword>
<dbReference type="EMBL" id="BAABKO010000001">
    <property type="protein sequence ID" value="GAA4766817.1"/>
    <property type="molecule type" value="Genomic_DNA"/>
</dbReference>
<dbReference type="PIRSF" id="PIRSF000337">
    <property type="entry name" value="NTA_MOA"/>
    <property type="match status" value="1"/>
</dbReference>
<comment type="caution">
    <text evidence="7">The sequence shown here is derived from an EMBL/GenBank/DDBJ whole genome shotgun (WGS) entry which is preliminary data.</text>
</comment>
<dbReference type="RefSeq" id="WP_345436121.1">
    <property type="nucleotide sequence ID" value="NZ_BAABKO010000001.1"/>
</dbReference>
<sequence>MAGELIAQPGSRMHLALSAGVGGVHQGAWRQASSRTEEWGTIGLLTDLARQAEGALLDAFFVSDLSQVNRAGLRVQQPYLYFEPLTVLSALATQTSRIGLVATASTTFSEPYTLARQVASLDQISAGRAGWNAVTSSVGSGNYGHHAWPDHDARYERAEEFLDVVTGLWDSWAPDALIRDRVAGRFADPDRVRPLDHTGTHFQVAGPLNVPRSAQGRPVIVQAGSSGPGRDLAARHASMVFTAQQDVDESRAFIRDIRARAVGFGRSERDVVVLPGLSPVIGDTEADAHRIRDDLLDLVDEPTAIARLADQLGGADLTGLGFGDIIPANRLPEVSAVQGRRSRYELFRRLAVEEQWSVRRLVGLEAASYGHWSISGTAEQVADAMEERFRAGAADGFIVMPPSQDALDRFYERVIPLLQARGLFRTEYEGTTLRDHLGVAAPEWPER</sequence>
<evidence type="ECO:0000256" key="5">
    <source>
        <dbReference type="ARBA" id="ARBA00033748"/>
    </source>
</evidence>
<dbReference type="PANTHER" id="PTHR30011">
    <property type="entry name" value="ALKANESULFONATE MONOOXYGENASE-RELATED"/>
    <property type="match status" value="1"/>
</dbReference>
<evidence type="ECO:0000256" key="1">
    <source>
        <dbReference type="ARBA" id="ARBA00022630"/>
    </source>
</evidence>
<protein>
    <submittedName>
        <fullName evidence="7">LLM class flavin-dependent oxidoreductase</fullName>
    </submittedName>
</protein>
<dbReference type="SUPFAM" id="SSF51679">
    <property type="entry name" value="Bacterial luciferase-like"/>
    <property type="match status" value="1"/>
</dbReference>
<evidence type="ECO:0000256" key="4">
    <source>
        <dbReference type="ARBA" id="ARBA00023033"/>
    </source>
</evidence>
<dbReference type="Proteomes" id="UP001501645">
    <property type="component" value="Unassembled WGS sequence"/>
</dbReference>
<name>A0ABP8ZUU3_9MICO</name>
<proteinExistence type="inferred from homology"/>
<dbReference type="InterPro" id="IPR011251">
    <property type="entry name" value="Luciferase-like_dom"/>
</dbReference>
<keyword evidence="3" id="KW-0560">Oxidoreductase</keyword>
<dbReference type="CDD" id="cd01095">
    <property type="entry name" value="Nitrilotriacetate_monoxgenase"/>
    <property type="match status" value="1"/>
</dbReference>
<dbReference type="PANTHER" id="PTHR30011:SF16">
    <property type="entry name" value="C2H2 FINGER DOMAIN TRANSCRIPTION FACTOR (EUROFUNG)-RELATED"/>
    <property type="match status" value="1"/>
</dbReference>
<accession>A0ABP8ZUU3</accession>
<comment type="similarity">
    <text evidence="5">Belongs to the NtaA/SnaA/DszA monooxygenase family.</text>
</comment>
<keyword evidence="8" id="KW-1185">Reference proteome</keyword>
<dbReference type="NCBIfam" id="TIGR03860">
    <property type="entry name" value="FMN_nitrolo"/>
    <property type="match status" value="1"/>
</dbReference>
<evidence type="ECO:0000256" key="2">
    <source>
        <dbReference type="ARBA" id="ARBA00022643"/>
    </source>
</evidence>
<reference evidence="8" key="1">
    <citation type="journal article" date="2019" name="Int. J. Syst. Evol. Microbiol.">
        <title>The Global Catalogue of Microorganisms (GCM) 10K type strain sequencing project: providing services to taxonomists for standard genome sequencing and annotation.</title>
        <authorList>
            <consortium name="The Broad Institute Genomics Platform"/>
            <consortium name="The Broad Institute Genome Sequencing Center for Infectious Disease"/>
            <person name="Wu L."/>
            <person name="Ma J."/>
        </authorList>
    </citation>
    <scope>NUCLEOTIDE SEQUENCE [LARGE SCALE GENOMIC DNA]</scope>
    <source>
        <strain evidence="8">JCM 18537</strain>
    </source>
</reference>
<dbReference type="Pfam" id="PF00296">
    <property type="entry name" value="Bac_luciferase"/>
    <property type="match status" value="1"/>
</dbReference>
<evidence type="ECO:0000313" key="7">
    <source>
        <dbReference type="EMBL" id="GAA4766817.1"/>
    </source>
</evidence>
<organism evidence="7 8">
    <name type="scientific">Microbacterium gilvum</name>
    <dbReference type="NCBI Taxonomy" id="1336204"/>
    <lineage>
        <taxon>Bacteria</taxon>
        <taxon>Bacillati</taxon>
        <taxon>Actinomycetota</taxon>
        <taxon>Actinomycetes</taxon>
        <taxon>Micrococcales</taxon>
        <taxon>Microbacteriaceae</taxon>
        <taxon>Microbacterium</taxon>
    </lineage>
</organism>
<dbReference type="Gene3D" id="3.20.20.30">
    <property type="entry name" value="Luciferase-like domain"/>
    <property type="match status" value="1"/>
</dbReference>
<gene>
    <name evidence="7" type="ORF">GCM10023351_07690</name>
</gene>
<evidence type="ECO:0000259" key="6">
    <source>
        <dbReference type="Pfam" id="PF00296"/>
    </source>
</evidence>
<evidence type="ECO:0000256" key="3">
    <source>
        <dbReference type="ARBA" id="ARBA00023002"/>
    </source>
</evidence>
<dbReference type="InterPro" id="IPR016215">
    <property type="entry name" value="NTA_MOA"/>
</dbReference>
<keyword evidence="4" id="KW-0503">Monooxygenase</keyword>
<keyword evidence="1" id="KW-0285">Flavoprotein</keyword>